<dbReference type="GO" id="GO:0032259">
    <property type="term" value="P:methylation"/>
    <property type="evidence" value="ECO:0007669"/>
    <property type="project" value="UniProtKB-KW"/>
</dbReference>
<accession>A0ABZ2YC43</accession>
<dbReference type="CDD" id="cd02440">
    <property type="entry name" value="AdoMet_MTases"/>
    <property type="match status" value="1"/>
</dbReference>
<dbReference type="Gene3D" id="3.40.50.150">
    <property type="entry name" value="Vaccinia Virus protein VP39"/>
    <property type="match status" value="1"/>
</dbReference>
<dbReference type="Pfam" id="PF08241">
    <property type="entry name" value="Methyltransf_11"/>
    <property type="match status" value="1"/>
</dbReference>
<feature type="domain" description="Methyltransferase type 11" evidence="1">
    <location>
        <begin position="2"/>
        <end position="81"/>
    </location>
</feature>
<proteinExistence type="predicted"/>
<keyword evidence="3" id="KW-1185">Reference proteome</keyword>
<dbReference type="Proteomes" id="UP001461341">
    <property type="component" value="Chromosome"/>
</dbReference>
<dbReference type="EC" id="2.1.-.-" evidence="2"/>
<sequence>MYAIDRSRDALKKLEGELSKLKNVNFSLIETDVISGLPIGDGEVDFAFMSNVFHDIVAEGKTQKLLKELVRVTREKGIIVIIEFKNRESPFGPPLSMRLSPEKVGELLETWGFEKEDYLDVGEYHYLLTFGK</sequence>
<dbReference type="RefSeq" id="WP_369018739.1">
    <property type="nucleotide sequence ID" value="NZ_CP121689.1"/>
</dbReference>
<reference evidence="2 3" key="1">
    <citation type="submission" date="2023-03" db="EMBL/GenBank/DDBJ databases">
        <title>Novel Species.</title>
        <authorList>
            <person name="Ma S."/>
        </authorList>
    </citation>
    <scope>NUCLEOTIDE SEQUENCE [LARGE SCALE GENOMIC DNA]</scope>
    <source>
        <strain evidence="2 3">B11</strain>
    </source>
</reference>
<keyword evidence="2" id="KW-0489">Methyltransferase</keyword>
<dbReference type="SUPFAM" id="SSF53335">
    <property type="entry name" value="S-adenosyl-L-methionine-dependent methyltransferases"/>
    <property type="match status" value="1"/>
</dbReference>
<protein>
    <submittedName>
        <fullName evidence="2">Class I SAM-dependent methyltransferase</fullName>
        <ecNumber evidence="2">2.1.-.-</ecNumber>
    </submittedName>
</protein>
<evidence type="ECO:0000313" key="3">
    <source>
        <dbReference type="Proteomes" id="UP001461341"/>
    </source>
</evidence>
<dbReference type="InterPro" id="IPR029063">
    <property type="entry name" value="SAM-dependent_MTases_sf"/>
</dbReference>
<name>A0ABZ2YC43_9BACT</name>
<keyword evidence="2" id="KW-0808">Transferase</keyword>
<dbReference type="EMBL" id="CP121689">
    <property type="protein sequence ID" value="WZL76575.1"/>
    <property type="molecule type" value="Genomic_DNA"/>
</dbReference>
<evidence type="ECO:0000313" key="2">
    <source>
        <dbReference type="EMBL" id="WZL76575.1"/>
    </source>
</evidence>
<dbReference type="InterPro" id="IPR013216">
    <property type="entry name" value="Methyltransf_11"/>
</dbReference>
<dbReference type="GO" id="GO:0008168">
    <property type="term" value="F:methyltransferase activity"/>
    <property type="evidence" value="ECO:0007669"/>
    <property type="project" value="UniProtKB-KW"/>
</dbReference>
<organism evidence="2 3">
    <name type="scientific">Thermatribacter velox</name>
    <dbReference type="NCBI Taxonomy" id="3039681"/>
    <lineage>
        <taxon>Bacteria</taxon>
        <taxon>Pseudomonadati</taxon>
        <taxon>Atribacterota</taxon>
        <taxon>Atribacteria</taxon>
        <taxon>Atribacterales</taxon>
        <taxon>Thermatribacteraceae</taxon>
        <taxon>Thermatribacter</taxon>
    </lineage>
</organism>
<evidence type="ECO:0000259" key="1">
    <source>
        <dbReference type="Pfam" id="PF08241"/>
    </source>
</evidence>
<gene>
    <name evidence="2" type="ORF">QBE54_02250</name>
</gene>